<dbReference type="Proteomes" id="UP000298781">
    <property type="component" value="Chromosome"/>
</dbReference>
<evidence type="ECO:0000256" key="1">
    <source>
        <dbReference type="ARBA" id="ARBA00023251"/>
    </source>
</evidence>
<dbReference type="KEGG" id="pstg:E8M01_16000"/>
<dbReference type="Pfam" id="PF19581">
    <property type="entry name" value="Glyoxalase_7"/>
    <property type="match status" value="1"/>
</dbReference>
<gene>
    <name evidence="3" type="ORF">E8M01_16000</name>
</gene>
<dbReference type="Pfam" id="PF20066">
    <property type="entry name" value="Glyoxalase_8"/>
    <property type="match status" value="1"/>
</dbReference>
<evidence type="ECO:0000313" key="4">
    <source>
        <dbReference type="Proteomes" id="UP000298781"/>
    </source>
</evidence>
<evidence type="ECO:0000259" key="2">
    <source>
        <dbReference type="Pfam" id="PF20066"/>
    </source>
</evidence>
<organism evidence="3 4">
    <name type="scientific">Phreatobacter stygius</name>
    <dbReference type="NCBI Taxonomy" id="1940610"/>
    <lineage>
        <taxon>Bacteria</taxon>
        <taxon>Pseudomonadati</taxon>
        <taxon>Pseudomonadota</taxon>
        <taxon>Alphaproteobacteria</taxon>
        <taxon>Hyphomicrobiales</taxon>
        <taxon>Phreatobacteraceae</taxon>
        <taxon>Phreatobacter</taxon>
    </lineage>
</organism>
<keyword evidence="1" id="KW-0046">Antibiotic resistance</keyword>
<dbReference type="GO" id="GO:0046677">
    <property type="term" value="P:response to antibiotic"/>
    <property type="evidence" value="ECO:0007669"/>
    <property type="project" value="UniProtKB-KW"/>
</dbReference>
<evidence type="ECO:0000313" key="3">
    <source>
        <dbReference type="EMBL" id="QCI65578.1"/>
    </source>
</evidence>
<dbReference type="RefSeq" id="WP_136961024.1">
    <property type="nucleotide sequence ID" value="NZ_CP039690.1"/>
</dbReference>
<dbReference type="OrthoDB" id="9803104at2"/>
<dbReference type="EMBL" id="CP039690">
    <property type="protein sequence ID" value="QCI65578.1"/>
    <property type="molecule type" value="Genomic_DNA"/>
</dbReference>
<keyword evidence="4" id="KW-1185">Reference proteome</keyword>
<dbReference type="InterPro" id="IPR000335">
    <property type="entry name" value="Bleomycin-R"/>
</dbReference>
<feature type="domain" description="Glyoxalase-related protein" evidence="2">
    <location>
        <begin position="3"/>
        <end position="55"/>
    </location>
</feature>
<protein>
    <submittedName>
        <fullName evidence="3">VOC family protein</fullName>
    </submittedName>
</protein>
<dbReference type="SUPFAM" id="SSF54593">
    <property type="entry name" value="Glyoxalase/Bleomycin resistance protein/Dihydroxybiphenyl dioxygenase"/>
    <property type="match status" value="1"/>
</dbReference>
<dbReference type="CDD" id="cd08349">
    <property type="entry name" value="BLMA_like"/>
    <property type="match status" value="1"/>
</dbReference>
<dbReference type="InterPro" id="IPR029068">
    <property type="entry name" value="Glyas_Bleomycin-R_OHBP_Dase"/>
</dbReference>
<accession>A0A4D7B560</accession>
<dbReference type="InterPro" id="IPR045517">
    <property type="entry name" value="Glyoxalase_8"/>
</dbReference>
<reference evidence="3 4" key="1">
    <citation type="submission" date="2019-04" db="EMBL/GenBank/DDBJ databases">
        <title>Phreatobacter aquaticus sp. nov.</title>
        <authorList>
            <person name="Choi A."/>
        </authorList>
    </citation>
    <scope>NUCLEOTIDE SEQUENCE [LARGE SCALE GENOMIC DNA]</scope>
    <source>
        <strain evidence="3 4">KCTC 52518</strain>
    </source>
</reference>
<proteinExistence type="predicted"/>
<sequence>MRSFRDAKTMAKALRESLAKKDTHLSHGEALELVAAQFGYDSWNVLAAKIAADSTEPEPGGAISFEQAIPIIRIFDIAKAKEFYFGFLGFATDWEHRFGEGFPLYTQISRAGLQLHLSEHHGDASPGGTSFIRMRGLRAFHAELMAKHYAYMKPGIEEPGWGLEITVLDPFGNRLRFCEQSDATTS</sequence>
<dbReference type="AlphaFoldDB" id="A0A4D7B560"/>
<dbReference type="Gene3D" id="3.10.180.10">
    <property type="entry name" value="2,3-Dihydroxybiphenyl 1,2-Dioxygenase, domain 1"/>
    <property type="match status" value="1"/>
</dbReference>
<name>A0A4D7B560_9HYPH</name>